<evidence type="ECO:0000256" key="6">
    <source>
        <dbReference type="ARBA" id="ARBA00023157"/>
    </source>
</evidence>
<evidence type="ECO:0000256" key="9">
    <source>
        <dbReference type="ARBA" id="ARBA00023326"/>
    </source>
</evidence>
<keyword evidence="6" id="KW-1015">Disulfide bond</keyword>
<comment type="similarity">
    <text evidence="2">Belongs to the glycosyl hydrolase 19 family. Chitinase class I subfamily.</text>
</comment>
<accession>A0A9E7FEU4</accession>
<evidence type="ECO:0000256" key="2">
    <source>
        <dbReference type="ARBA" id="ARBA00009373"/>
    </source>
</evidence>
<keyword evidence="8" id="KW-0326">Glycosidase</keyword>
<dbReference type="GO" id="GO:0008843">
    <property type="term" value="F:endochitinase activity"/>
    <property type="evidence" value="ECO:0007669"/>
    <property type="project" value="UniProtKB-EC"/>
</dbReference>
<evidence type="ECO:0000256" key="5">
    <source>
        <dbReference type="ARBA" id="ARBA00023024"/>
    </source>
</evidence>
<comment type="catalytic activity">
    <reaction evidence="1">
        <text>Random endo-hydrolysis of N-acetyl-beta-D-glucosaminide (1-&gt;4)-beta-linkages in chitin and chitodextrins.</text>
        <dbReference type="EC" id="3.2.1.14"/>
    </reaction>
</comment>
<dbReference type="InterPro" id="IPR000726">
    <property type="entry name" value="Glyco_hydro_19_cat"/>
</dbReference>
<keyword evidence="9" id="KW-0624">Polysaccharide degradation</keyword>
<evidence type="ECO:0000256" key="3">
    <source>
        <dbReference type="ARBA" id="ARBA00012729"/>
    </source>
</evidence>
<evidence type="ECO:0000313" key="12">
    <source>
        <dbReference type="Proteomes" id="UP001055439"/>
    </source>
</evidence>
<dbReference type="Gene3D" id="1.10.530.10">
    <property type="match status" value="1"/>
</dbReference>
<dbReference type="SUPFAM" id="SSF53955">
    <property type="entry name" value="Lysozyme-like"/>
    <property type="match status" value="1"/>
</dbReference>
<reference evidence="11" key="1">
    <citation type="submission" date="2022-05" db="EMBL/GenBank/DDBJ databases">
        <title>The Musa troglodytarum L. genome provides insights into the mechanism of non-climacteric behaviour and enrichment of carotenoids.</title>
        <authorList>
            <person name="Wang J."/>
        </authorList>
    </citation>
    <scope>NUCLEOTIDE SEQUENCE</scope>
    <source>
        <tissue evidence="11">Leaf</tissue>
    </source>
</reference>
<dbReference type="GO" id="GO:0016998">
    <property type="term" value="P:cell wall macromolecule catabolic process"/>
    <property type="evidence" value="ECO:0007669"/>
    <property type="project" value="InterPro"/>
</dbReference>
<organism evidence="11 12">
    <name type="scientific">Musa troglodytarum</name>
    <name type="common">fe'i banana</name>
    <dbReference type="NCBI Taxonomy" id="320322"/>
    <lineage>
        <taxon>Eukaryota</taxon>
        <taxon>Viridiplantae</taxon>
        <taxon>Streptophyta</taxon>
        <taxon>Embryophyta</taxon>
        <taxon>Tracheophyta</taxon>
        <taxon>Spermatophyta</taxon>
        <taxon>Magnoliopsida</taxon>
        <taxon>Liliopsida</taxon>
        <taxon>Zingiberales</taxon>
        <taxon>Musaceae</taxon>
        <taxon>Musa</taxon>
    </lineage>
</organism>
<dbReference type="PANTHER" id="PTHR22595">
    <property type="entry name" value="CHITINASE-RELATED"/>
    <property type="match status" value="1"/>
</dbReference>
<gene>
    <name evidence="11" type="ORF">MUK42_01161</name>
</gene>
<dbReference type="GO" id="GO:0000272">
    <property type="term" value="P:polysaccharide catabolic process"/>
    <property type="evidence" value="ECO:0007669"/>
    <property type="project" value="UniProtKB-KW"/>
</dbReference>
<keyword evidence="12" id="KW-1185">Reference proteome</keyword>
<evidence type="ECO:0000256" key="4">
    <source>
        <dbReference type="ARBA" id="ARBA00022821"/>
    </source>
</evidence>
<keyword evidence="7" id="KW-0119">Carbohydrate metabolism</keyword>
<dbReference type="Pfam" id="PF00182">
    <property type="entry name" value="Glyco_hydro_19"/>
    <property type="match status" value="1"/>
</dbReference>
<dbReference type="Proteomes" id="UP001055439">
    <property type="component" value="Chromosome 3"/>
</dbReference>
<proteinExistence type="inferred from homology"/>
<protein>
    <recommendedName>
        <fullName evidence="3">chitinase</fullName>
        <ecNumber evidence="3">3.2.1.14</ecNumber>
    </recommendedName>
</protein>
<keyword evidence="4" id="KW-0611">Plant defense</keyword>
<evidence type="ECO:0000256" key="1">
    <source>
        <dbReference type="ARBA" id="ARBA00000822"/>
    </source>
</evidence>
<keyword evidence="8" id="KW-0378">Hydrolase</keyword>
<dbReference type="OrthoDB" id="778261at2759"/>
<dbReference type="PROSITE" id="PS00773">
    <property type="entry name" value="CHITINASE_19_1"/>
    <property type="match status" value="1"/>
</dbReference>
<sequence>MRNPPRRWFRPRQRSLASLITSSLFDRMLKHRDDAACPAKGFYTYDSFVAAAAAFHGFATTGDADTRKREVAAFLVQTSHETTDLCLGLVGCDSSSRLTLVVFCASGWATAPDDPFAWGY</sequence>
<dbReference type="EC" id="3.2.1.14" evidence="3"/>
<dbReference type="EMBL" id="CP097505">
    <property type="protein sequence ID" value="URD92628.1"/>
    <property type="molecule type" value="Genomic_DNA"/>
</dbReference>
<name>A0A9E7FEU4_9LILI</name>
<dbReference type="AlphaFoldDB" id="A0A9E7FEU4"/>
<keyword evidence="5" id="KW-0146">Chitin degradation</keyword>
<evidence type="ECO:0000259" key="10">
    <source>
        <dbReference type="PROSITE" id="PS00773"/>
    </source>
</evidence>
<dbReference type="InterPro" id="IPR023346">
    <property type="entry name" value="Lysozyme-like_dom_sf"/>
</dbReference>
<evidence type="ECO:0000256" key="7">
    <source>
        <dbReference type="ARBA" id="ARBA00023277"/>
    </source>
</evidence>
<feature type="domain" description="Glycoside hydrolase family 19 catalytic" evidence="10">
    <location>
        <begin position="37"/>
        <end position="59"/>
    </location>
</feature>
<evidence type="ECO:0000313" key="11">
    <source>
        <dbReference type="EMBL" id="URD92628.1"/>
    </source>
</evidence>
<dbReference type="PANTHER" id="PTHR22595:SF79">
    <property type="entry name" value="CHITINASE 12"/>
    <property type="match status" value="1"/>
</dbReference>
<dbReference type="GO" id="GO:0006032">
    <property type="term" value="P:chitin catabolic process"/>
    <property type="evidence" value="ECO:0007669"/>
    <property type="project" value="UniProtKB-KW"/>
</dbReference>
<evidence type="ECO:0000256" key="8">
    <source>
        <dbReference type="ARBA" id="ARBA00023295"/>
    </source>
</evidence>
<dbReference type="GO" id="GO:0050832">
    <property type="term" value="P:defense response to fungus"/>
    <property type="evidence" value="ECO:0007669"/>
    <property type="project" value="TreeGrafter"/>
</dbReference>